<dbReference type="Proteomes" id="UP000499080">
    <property type="component" value="Unassembled WGS sequence"/>
</dbReference>
<gene>
    <name evidence="1" type="ORF">AVEN_107316_1</name>
</gene>
<accession>A0A4Y2JT95</accession>
<keyword evidence="2" id="KW-1185">Reference proteome</keyword>
<organism evidence="1 2">
    <name type="scientific">Araneus ventricosus</name>
    <name type="common">Orbweaver spider</name>
    <name type="synonym">Epeira ventricosa</name>
    <dbReference type="NCBI Taxonomy" id="182803"/>
    <lineage>
        <taxon>Eukaryota</taxon>
        <taxon>Metazoa</taxon>
        <taxon>Ecdysozoa</taxon>
        <taxon>Arthropoda</taxon>
        <taxon>Chelicerata</taxon>
        <taxon>Arachnida</taxon>
        <taxon>Araneae</taxon>
        <taxon>Araneomorphae</taxon>
        <taxon>Entelegynae</taxon>
        <taxon>Araneoidea</taxon>
        <taxon>Araneidae</taxon>
        <taxon>Araneus</taxon>
    </lineage>
</organism>
<evidence type="ECO:0000313" key="2">
    <source>
        <dbReference type="Proteomes" id="UP000499080"/>
    </source>
</evidence>
<dbReference type="AlphaFoldDB" id="A0A4Y2JT95"/>
<evidence type="ECO:0000313" key="1">
    <source>
        <dbReference type="EMBL" id="GBM93240.1"/>
    </source>
</evidence>
<protein>
    <submittedName>
        <fullName evidence="1">Uncharacterized protein</fullName>
    </submittedName>
</protein>
<dbReference type="EMBL" id="BGPR01003860">
    <property type="protein sequence ID" value="GBM93240.1"/>
    <property type="molecule type" value="Genomic_DNA"/>
</dbReference>
<sequence>MRKLITYGQTDPPRLLSLLLLPQLSKRVTLPDFPRLTPAPLGIHVFSRFPHYYLLCNHLRIRILWYLKLAIRHKAVPIHLEGFLADCFHFQPIKLGGSFTGRTLANENPSPTGKPIP</sequence>
<reference evidence="1 2" key="1">
    <citation type="journal article" date="2019" name="Sci. Rep.">
        <title>Orb-weaving spider Araneus ventricosus genome elucidates the spidroin gene catalogue.</title>
        <authorList>
            <person name="Kono N."/>
            <person name="Nakamura H."/>
            <person name="Ohtoshi R."/>
            <person name="Moran D.A.P."/>
            <person name="Shinohara A."/>
            <person name="Yoshida Y."/>
            <person name="Fujiwara M."/>
            <person name="Mori M."/>
            <person name="Tomita M."/>
            <person name="Arakawa K."/>
        </authorList>
    </citation>
    <scope>NUCLEOTIDE SEQUENCE [LARGE SCALE GENOMIC DNA]</scope>
</reference>
<comment type="caution">
    <text evidence="1">The sequence shown here is derived from an EMBL/GenBank/DDBJ whole genome shotgun (WGS) entry which is preliminary data.</text>
</comment>
<name>A0A4Y2JT95_ARAVE</name>
<proteinExistence type="predicted"/>